<keyword evidence="2" id="KW-1185">Reference proteome</keyword>
<name>A0A8C6TR00_9GOBI</name>
<dbReference type="Ensembl" id="ENSNMLT00000026611.1">
    <property type="protein sequence ID" value="ENSNMLP00000023778.1"/>
    <property type="gene ID" value="ENSNMLG00000015301.1"/>
</dbReference>
<protein>
    <submittedName>
        <fullName evidence="1">Uncharacterized protein</fullName>
    </submittedName>
</protein>
<dbReference type="Proteomes" id="UP000694523">
    <property type="component" value="Unplaced"/>
</dbReference>
<organism evidence="1 2">
    <name type="scientific">Neogobius melanostomus</name>
    <name type="common">round goby</name>
    <dbReference type="NCBI Taxonomy" id="47308"/>
    <lineage>
        <taxon>Eukaryota</taxon>
        <taxon>Metazoa</taxon>
        <taxon>Chordata</taxon>
        <taxon>Craniata</taxon>
        <taxon>Vertebrata</taxon>
        <taxon>Euteleostomi</taxon>
        <taxon>Actinopterygii</taxon>
        <taxon>Neopterygii</taxon>
        <taxon>Teleostei</taxon>
        <taxon>Neoteleostei</taxon>
        <taxon>Acanthomorphata</taxon>
        <taxon>Gobiaria</taxon>
        <taxon>Gobiiformes</taxon>
        <taxon>Gobioidei</taxon>
        <taxon>Gobiidae</taxon>
        <taxon>Benthophilinae</taxon>
        <taxon>Neogobiini</taxon>
        <taxon>Neogobius</taxon>
    </lineage>
</organism>
<reference evidence="1" key="2">
    <citation type="submission" date="2025-09" db="UniProtKB">
        <authorList>
            <consortium name="Ensembl"/>
        </authorList>
    </citation>
    <scope>IDENTIFICATION</scope>
</reference>
<evidence type="ECO:0000313" key="2">
    <source>
        <dbReference type="Proteomes" id="UP000694523"/>
    </source>
</evidence>
<evidence type="ECO:0000313" key="1">
    <source>
        <dbReference type="Ensembl" id="ENSNMLP00000023778.1"/>
    </source>
</evidence>
<proteinExistence type="predicted"/>
<dbReference type="AlphaFoldDB" id="A0A8C6TR00"/>
<accession>A0A8C6TR00</accession>
<reference evidence="1" key="1">
    <citation type="submission" date="2025-08" db="UniProtKB">
        <authorList>
            <consortium name="Ensembl"/>
        </authorList>
    </citation>
    <scope>IDENTIFICATION</scope>
</reference>
<sequence>FIPFLLNFLREQSSQALTHDLRWLILSLILFQVRKAVETNKPNASERRAATLQTKDVFHLDTF</sequence>